<gene>
    <name evidence="1" type="ORF">L210DRAFT_2123998</name>
</gene>
<evidence type="ECO:0000313" key="1">
    <source>
        <dbReference type="EMBL" id="KAF8440979.1"/>
    </source>
</evidence>
<dbReference type="AlphaFoldDB" id="A0AAD4BV50"/>
<dbReference type="EMBL" id="WHUW01000011">
    <property type="protein sequence ID" value="KAF8440979.1"/>
    <property type="molecule type" value="Genomic_DNA"/>
</dbReference>
<accession>A0AAD4BV50</accession>
<evidence type="ECO:0000313" key="2">
    <source>
        <dbReference type="Proteomes" id="UP001194468"/>
    </source>
</evidence>
<keyword evidence="2" id="KW-1185">Reference proteome</keyword>
<organism evidence="1 2">
    <name type="scientific">Boletus edulis BED1</name>
    <dbReference type="NCBI Taxonomy" id="1328754"/>
    <lineage>
        <taxon>Eukaryota</taxon>
        <taxon>Fungi</taxon>
        <taxon>Dikarya</taxon>
        <taxon>Basidiomycota</taxon>
        <taxon>Agaricomycotina</taxon>
        <taxon>Agaricomycetes</taxon>
        <taxon>Agaricomycetidae</taxon>
        <taxon>Boletales</taxon>
        <taxon>Boletineae</taxon>
        <taxon>Boletaceae</taxon>
        <taxon>Boletoideae</taxon>
        <taxon>Boletus</taxon>
    </lineage>
</organism>
<reference evidence="1" key="1">
    <citation type="submission" date="2019-10" db="EMBL/GenBank/DDBJ databases">
        <authorList>
            <consortium name="DOE Joint Genome Institute"/>
            <person name="Kuo A."/>
            <person name="Miyauchi S."/>
            <person name="Kiss E."/>
            <person name="Drula E."/>
            <person name="Kohler A."/>
            <person name="Sanchez-Garcia M."/>
            <person name="Andreopoulos B."/>
            <person name="Barry K.W."/>
            <person name="Bonito G."/>
            <person name="Buee M."/>
            <person name="Carver A."/>
            <person name="Chen C."/>
            <person name="Cichocki N."/>
            <person name="Clum A."/>
            <person name="Culley D."/>
            <person name="Crous P.W."/>
            <person name="Fauchery L."/>
            <person name="Girlanda M."/>
            <person name="Hayes R."/>
            <person name="Keri Z."/>
            <person name="LaButti K."/>
            <person name="Lipzen A."/>
            <person name="Lombard V."/>
            <person name="Magnuson J."/>
            <person name="Maillard F."/>
            <person name="Morin E."/>
            <person name="Murat C."/>
            <person name="Nolan M."/>
            <person name="Ohm R."/>
            <person name="Pangilinan J."/>
            <person name="Pereira M."/>
            <person name="Perotto S."/>
            <person name="Peter M."/>
            <person name="Riley R."/>
            <person name="Sitrit Y."/>
            <person name="Stielow B."/>
            <person name="Szollosi G."/>
            <person name="Zifcakova L."/>
            <person name="Stursova M."/>
            <person name="Spatafora J.W."/>
            <person name="Tedersoo L."/>
            <person name="Vaario L.-M."/>
            <person name="Yamada A."/>
            <person name="Yan M."/>
            <person name="Wang P."/>
            <person name="Xu J."/>
            <person name="Bruns T."/>
            <person name="Baldrian P."/>
            <person name="Vilgalys R."/>
            <person name="Henrissat B."/>
            <person name="Grigoriev I.V."/>
            <person name="Hibbett D."/>
            <person name="Nagy L.G."/>
            <person name="Martin F.M."/>
        </authorList>
    </citation>
    <scope>NUCLEOTIDE SEQUENCE</scope>
    <source>
        <strain evidence="1">BED1</strain>
    </source>
</reference>
<name>A0AAD4BV50_BOLED</name>
<dbReference type="Proteomes" id="UP001194468">
    <property type="component" value="Unassembled WGS sequence"/>
</dbReference>
<reference evidence="1" key="2">
    <citation type="journal article" date="2020" name="Nat. Commun.">
        <title>Large-scale genome sequencing of mycorrhizal fungi provides insights into the early evolution of symbiotic traits.</title>
        <authorList>
            <person name="Miyauchi S."/>
            <person name="Kiss E."/>
            <person name="Kuo A."/>
            <person name="Drula E."/>
            <person name="Kohler A."/>
            <person name="Sanchez-Garcia M."/>
            <person name="Morin E."/>
            <person name="Andreopoulos B."/>
            <person name="Barry K.W."/>
            <person name="Bonito G."/>
            <person name="Buee M."/>
            <person name="Carver A."/>
            <person name="Chen C."/>
            <person name="Cichocki N."/>
            <person name="Clum A."/>
            <person name="Culley D."/>
            <person name="Crous P.W."/>
            <person name="Fauchery L."/>
            <person name="Girlanda M."/>
            <person name="Hayes R.D."/>
            <person name="Keri Z."/>
            <person name="LaButti K."/>
            <person name="Lipzen A."/>
            <person name="Lombard V."/>
            <person name="Magnuson J."/>
            <person name="Maillard F."/>
            <person name="Murat C."/>
            <person name="Nolan M."/>
            <person name="Ohm R.A."/>
            <person name="Pangilinan J."/>
            <person name="Pereira M.F."/>
            <person name="Perotto S."/>
            <person name="Peter M."/>
            <person name="Pfister S."/>
            <person name="Riley R."/>
            <person name="Sitrit Y."/>
            <person name="Stielow J.B."/>
            <person name="Szollosi G."/>
            <person name="Zifcakova L."/>
            <person name="Stursova M."/>
            <person name="Spatafora J.W."/>
            <person name="Tedersoo L."/>
            <person name="Vaario L.M."/>
            <person name="Yamada A."/>
            <person name="Yan M."/>
            <person name="Wang P."/>
            <person name="Xu J."/>
            <person name="Bruns T."/>
            <person name="Baldrian P."/>
            <person name="Vilgalys R."/>
            <person name="Dunand C."/>
            <person name="Henrissat B."/>
            <person name="Grigoriev I.V."/>
            <person name="Hibbett D."/>
            <person name="Nagy L.G."/>
            <person name="Martin F.M."/>
        </authorList>
    </citation>
    <scope>NUCLEOTIDE SEQUENCE</scope>
    <source>
        <strain evidence="1">BED1</strain>
    </source>
</reference>
<protein>
    <submittedName>
        <fullName evidence="1">Uncharacterized protein</fullName>
    </submittedName>
</protein>
<comment type="caution">
    <text evidence="1">The sequence shown here is derived from an EMBL/GenBank/DDBJ whole genome shotgun (WGS) entry which is preliminary data.</text>
</comment>
<proteinExistence type="predicted"/>
<sequence length="94" mass="10842">MWYRFACWRKDGVQKLSPSLTSLFLAWPGLIVANICAAASAVHMDRPFAPCPSIWQSRMMTTQYWYHFWDYLAVQCGGSLQRTATFSERRSTPS</sequence>